<evidence type="ECO:0000256" key="1">
    <source>
        <dbReference type="SAM" id="Phobius"/>
    </source>
</evidence>
<gene>
    <name evidence="2" type="ORF">EZ428_06600</name>
</gene>
<keyword evidence="1" id="KW-0812">Transmembrane</keyword>
<sequence>MIRNRTKIFYPAGLISLTLLPILCIWNLNNQKAFEKIGALEVAYFYHNELEEYSNLQSFKELISSRNYTDIEFSGNEKGDNIILEYAKEKITALIKFKDTINGVHFKFTEKAKYWNFVKAVDICQQKNQYPIMDGNNIWFSYYAPFIEEKNDSVWICGTNEAARIFVVKAERLAEFDEYLSKKINCFILPLLVFLLMCFFSFRKILQERLPRRSSS</sequence>
<dbReference type="EMBL" id="SJSK01000001">
    <property type="protein sequence ID" value="TCC94437.1"/>
    <property type="molecule type" value="Genomic_DNA"/>
</dbReference>
<keyword evidence="1" id="KW-1133">Transmembrane helix</keyword>
<dbReference type="RefSeq" id="WP_131552296.1">
    <property type="nucleotide sequence ID" value="NZ_SJSK01000001.1"/>
</dbReference>
<evidence type="ECO:0000313" key="3">
    <source>
        <dbReference type="Proteomes" id="UP000292884"/>
    </source>
</evidence>
<feature type="transmembrane region" description="Helical" evidence="1">
    <location>
        <begin position="9"/>
        <end position="28"/>
    </location>
</feature>
<dbReference type="OrthoDB" id="1272476at2"/>
<comment type="caution">
    <text evidence="2">The sequence shown here is derived from an EMBL/GenBank/DDBJ whole genome shotgun (WGS) entry which is preliminary data.</text>
</comment>
<organism evidence="2 3">
    <name type="scientific">Pedobacter frigiditerrae</name>
    <dbReference type="NCBI Taxonomy" id="2530452"/>
    <lineage>
        <taxon>Bacteria</taxon>
        <taxon>Pseudomonadati</taxon>
        <taxon>Bacteroidota</taxon>
        <taxon>Sphingobacteriia</taxon>
        <taxon>Sphingobacteriales</taxon>
        <taxon>Sphingobacteriaceae</taxon>
        <taxon>Pedobacter</taxon>
    </lineage>
</organism>
<proteinExistence type="predicted"/>
<dbReference type="Proteomes" id="UP000292884">
    <property type="component" value="Unassembled WGS sequence"/>
</dbReference>
<accession>A0A4R0N4X1</accession>
<keyword evidence="3" id="KW-1185">Reference proteome</keyword>
<protein>
    <submittedName>
        <fullName evidence="2">Uncharacterized protein</fullName>
    </submittedName>
</protein>
<name>A0A4R0N4X1_9SPHI</name>
<reference evidence="2 3" key="1">
    <citation type="submission" date="2019-02" db="EMBL/GenBank/DDBJ databases">
        <title>Pedobacter sp. RP-1-13 sp. nov., isolated from Arctic soil.</title>
        <authorList>
            <person name="Dahal R.H."/>
        </authorList>
    </citation>
    <scope>NUCLEOTIDE SEQUENCE [LARGE SCALE GENOMIC DNA]</scope>
    <source>
        <strain evidence="2 3">RP-1-13</strain>
    </source>
</reference>
<evidence type="ECO:0000313" key="2">
    <source>
        <dbReference type="EMBL" id="TCC94437.1"/>
    </source>
</evidence>
<feature type="transmembrane region" description="Helical" evidence="1">
    <location>
        <begin position="187"/>
        <end position="206"/>
    </location>
</feature>
<keyword evidence="1" id="KW-0472">Membrane</keyword>
<dbReference type="AlphaFoldDB" id="A0A4R0N4X1"/>